<evidence type="ECO:0000256" key="7">
    <source>
        <dbReference type="ARBA" id="ARBA00022583"/>
    </source>
</evidence>
<comment type="subcellular location">
    <subcellularLocation>
        <location evidence="2">Cytoplasm</location>
    </subcellularLocation>
    <subcellularLocation>
        <location evidence="1">Early endosome</location>
    </subcellularLocation>
</comment>
<feature type="domain" description="FYVE-type" evidence="17">
    <location>
        <begin position="694"/>
        <end position="752"/>
    </location>
</feature>
<keyword evidence="7" id="KW-0254">Endocytosis</keyword>
<dbReference type="PROSITE" id="PS50178">
    <property type="entry name" value="ZF_FYVE"/>
    <property type="match status" value="1"/>
</dbReference>
<keyword evidence="10 14" id="KW-0863">Zinc-finger</keyword>
<dbReference type="PANTHER" id="PTHR31179">
    <property type="entry name" value="RAB GTPASE-BINDING EFFECTOR PROTEIN"/>
    <property type="match status" value="1"/>
</dbReference>
<feature type="compositionally biased region" description="Polar residues" evidence="16">
    <location>
        <begin position="218"/>
        <end position="228"/>
    </location>
</feature>
<gene>
    <name evidence="18" type="ORF">EDS130_LOCUS11138</name>
</gene>
<evidence type="ECO:0000256" key="12">
    <source>
        <dbReference type="ARBA" id="ARBA00022927"/>
    </source>
</evidence>
<dbReference type="OrthoDB" id="79871at2759"/>
<dbReference type="EMBL" id="CAJNOJ010000040">
    <property type="protein sequence ID" value="CAF0928024.1"/>
    <property type="molecule type" value="Genomic_DNA"/>
</dbReference>
<dbReference type="InterPro" id="IPR015390">
    <property type="entry name" value="Rabaptin_Rab5-bd_dom"/>
</dbReference>
<dbReference type="GO" id="GO:0005096">
    <property type="term" value="F:GTPase activator activity"/>
    <property type="evidence" value="ECO:0007669"/>
    <property type="project" value="InterPro"/>
</dbReference>
<dbReference type="Pfam" id="PF01363">
    <property type="entry name" value="FYVE"/>
    <property type="match status" value="1"/>
</dbReference>
<keyword evidence="8" id="KW-0479">Metal-binding</keyword>
<dbReference type="GO" id="GO:0015031">
    <property type="term" value="P:protein transport"/>
    <property type="evidence" value="ECO:0007669"/>
    <property type="project" value="UniProtKB-KW"/>
</dbReference>
<accession>A0A814BGL3</accession>
<evidence type="ECO:0000256" key="5">
    <source>
        <dbReference type="ARBA" id="ARBA00022490"/>
    </source>
</evidence>
<protein>
    <recommendedName>
        <fullName evidence="17">FYVE-type domain-containing protein</fullName>
    </recommendedName>
</protein>
<dbReference type="InterPro" id="IPR003914">
    <property type="entry name" value="Rabaptin"/>
</dbReference>
<evidence type="ECO:0000256" key="13">
    <source>
        <dbReference type="ARBA" id="ARBA00023054"/>
    </source>
</evidence>
<dbReference type="SUPFAM" id="SSF103652">
    <property type="entry name" value="G protein-binding domain"/>
    <property type="match status" value="1"/>
</dbReference>
<dbReference type="GO" id="GO:0008270">
    <property type="term" value="F:zinc ion binding"/>
    <property type="evidence" value="ECO:0007669"/>
    <property type="project" value="UniProtKB-KW"/>
</dbReference>
<evidence type="ECO:0000313" key="19">
    <source>
        <dbReference type="Proteomes" id="UP000663852"/>
    </source>
</evidence>
<dbReference type="GO" id="GO:0005769">
    <property type="term" value="C:early endosome"/>
    <property type="evidence" value="ECO:0007669"/>
    <property type="project" value="UniProtKB-SubCell"/>
</dbReference>
<keyword evidence="5" id="KW-0963">Cytoplasm</keyword>
<feature type="coiled-coil region" evidence="15">
    <location>
        <begin position="18"/>
        <end position="193"/>
    </location>
</feature>
<dbReference type="PANTHER" id="PTHR31179:SF7">
    <property type="entry name" value="FYVE-TYPE DOMAIN-CONTAINING PROTEIN"/>
    <property type="match status" value="1"/>
</dbReference>
<evidence type="ECO:0000259" key="17">
    <source>
        <dbReference type="PROSITE" id="PS50178"/>
    </source>
</evidence>
<keyword evidence="11" id="KW-0862">Zinc</keyword>
<dbReference type="InterPro" id="IPR013083">
    <property type="entry name" value="Znf_RING/FYVE/PHD"/>
</dbReference>
<dbReference type="InterPro" id="IPR017455">
    <property type="entry name" value="Znf_FYVE-rel"/>
</dbReference>
<evidence type="ECO:0000256" key="6">
    <source>
        <dbReference type="ARBA" id="ARBA00022553"/>
    </source>
</evidence>
<evidence type="ECO:0000256" key="1">
    <source>
        <dbReference type="ARBA" id="ARBA00004412"/>
    </source>
</evidence>
<evidence type="ECO:0000256" key="10">
    <source>
        <dbReference type="ARBA" id="ARBA00022771"/>
    </source>
</evidence>
<name>A0A814BGL3_ADIRI</name>
<evidence type="ECO:0000256" key="16">
    <source>
        <dbReference type="SAM" id="MobiDB-lite"/>
    </source>
</evidence>
<organism evidence="18 19">
    <name type="scientific">Adineta ricciae</name>
    <name type="common">Rotifer</name>
    <dbReference type="NCBI Taxonomy" id="249248"/>
    <lineage>
        <taxon>Eukaryota</taxon>
        <taxon>Metazoa</taxon>
        <taxon>Spiralia</taxon>
        <taxon>Gnathifera</taxon>
        <taxon>Rotifera</taxon>
        <taxon>Eurotatoria</taxon>
        <taxon>Bdelloidea</taxon>
        <taxon>Adinetida</taxon>
        <taxon>Adinetidae</taxon>
        <taxon>Adineta</taxon>
    </lineage>
</organism>
<dbReference type="GO" id="GO:0008083">
    <property type="term" value="F:growth factor activity"/>
    <property type="evidence" value="ECO:0007669"/>
    <property type="project" value="InterPro"/>
</dbReference>
<dbReference type="CDD" id="cd15739">
    <property type="entry name" value="FYVE_RABE_unchar"/>
    <property type="match status" value="1"/>
</dbReference>
<feature type="region of interest" description="Disordered" evidence="16">
    <location>
        <begin position="198"/>
        <end position="228"/>
    </location>
</feature>
<dbReference type="AlphaFoldDB" id="A0A814BGL3"/>
<evidence type="ECO:0000256" key="4">
    <source>
        <dbReference type="ARBA" id="ARBA00022448"/>
    </source>
</evidence>
<reference evidence="18" key="1">
    <citation type="submission" date="2021-02" db="EMBL/GenBank/DDBJ databases">
        <authorList>
            <person name="Nowell W R."/>
        </authorList>
    </citation>
    <scope>NUCLEOTIDE SEQUENCE</scope>
</reference>
<evidence type="ECO:0000256" key="2">
    <source>
        <dbReference type="ARBA" id="ARBA00004496"/>
    </source>
</evidence>
<proteinExistence type="inferred from homology"/>
<keyword evidence="6" id="KW-0597">Phosphoprotein</keyword>
<keyword evidence="4" id="KW-0813">Transport</keyword>
<dbReference type="InterPro" id="IPR011011">
    <property type="entry name" value="Znf_FYVE_PHD"/>
</dbReference>
<keyword evidence="12" id="KW-0653">Protein transport</keyword>
<dbReference type="SMART" id="SM00064">
    <property type="entry name" value="FYVE"/>
    <property type="match status" value="1"/>
</dbReference>
<dbReference type="GO" id="GO:0006897">
    <property type="term" value="P:endocytosis"/>
    <property type="evidence" value="ECO:0007669"/>
    <property type="project" value="UniProtKB-KW"/>
</dbReference>
<evidence type="ECO:0000313" key="18">
    <source>
        <dbReference type="EMBL" id="CAF0928024.1"/>
    </source>
</evidence>
<dbReference type="SUPFAM" id="SSF57903">
    <property type="entry name" value="FYVE/PHD zinc finger"/>
    <property type="match status" value="1"/>
</dbReference>
<evidence type="ECO:0000256" key="8">
    <source>
        <dbReference type="ARBA" id="ARBA00022723"/>
    </source>
</evidence>
<comment type="similarity">
    <text evidence="3">Belongs to the rabaptin family.</text>
</comment>
<sequence>MTETRDFSQLPDDIKEYISTLQNDNKRYVDEVQALQTQLNNITAVVDFADSTKIAEIADLKQRHQQELATINILMEETIRDRIGDARGKYDNELNNLRRKYEVLQQENYELKSKVMDEKDSVIATISRSLRDKLTSNQSTLAQENENLEEDMRKAQESTLMLKSVIIPLEAEINQLKSQLKDAKDKIVELETLPREVKISFPSNEQDNQELSKDAPSDEQQSTTNDATSSLSSYELAIVRLNAYCSKLKDQIQEVTMKLNESQTAEKHASDERDKYIQIYARTHDRFLAFEKKQLEQMRRLLTILTYDQLKVLTESCTSQSQQSDNSSSALATANDNAELDAARHHKTEADWDELLLQKTMSNNYGRKISQVMDLSQKFCDKCSQQRDENNKLLLLNTQKQEENVKLLFDLSLAKAEHEKEQQIRLQLEKQLSETNTISEQLSILKTKADKNDVDFRDMKSHYDNLFAEQVNNIKKLVKERELLHLYIQRLEAENTSLAAITNDNETAKLLTYSSQAPTTFEDAWGLIVKLREEIIQQLKIKEKLKNDIQQLQYNHKADIREREQIEHLLNRDLNAAKDEIIVLQSLQTEYERVMSLKKDLEKQLDERANELKTTKAVANSFTNQLKEKLEQITSAKAHLDEENAALRVQIQKLKVDLENNELVQHDFVKLSQSLQVELEEIRNSEHQLRWQPEEDYSECQRCHSQFSVTWRKHHCRHCGKVLCKDCTNKTIYTGPNNRSSRVCDVCYTLLVKDSQPYFHSSVPDI</sequence>
<feature type="coiled-coil region" evidence="15">
    <location>
        <begin position="528"/>
        <end position="657"/>
    </location>
</feature>
<dbReference type="InterPro" id="IPR000306">
    <property type="entry name" value="Znf_FYVE"/>
</dbReference>
<dbReference type="Gene3D" id="3.30.40.10">
    <property type="entry name" value="Zinc/RING finger domain, C3HC4 (zinc finger)"/>
    <property type="match status" value="1"/>
</dbReference>
<dbReference type="InterPro" id="IPR018514">
    <property type="entry name" value="Rabaptin_CC"/>
</dbReference>
<dbReference type="Gene3D" id="1.20.5.730">
    <property type="entry name" value="Single helix bin"/>
    <property type="match status" value="1"/>
</dbReference>
<evidence type="ECO:0000256" key="11">
    <source>
        <dbReference type="ARBA" id="ARBA00022833"/>
    </source>
</evidence>
<evidence type="ECO:0000256" key="14">
    <source>
        <dbReference type="PROSITE-ProRule" id="PRU00091"/>
    </source>
</evidence>
<evidence type="ECO:0000256" key="15">
    <source>
        <dbReference type="SAM" id="Coils"/>
    </source>
</evidence>
<comment type="caution">
    <text evidence="18">The sequence shown here is derived from an EMBL/GenBank/DDBJ whole genome shotgun (WGS) entry which is preliminary data.</text>
</comment>
<evidence type="ECO:0000256" key="3">
    <source>
        <dbReference type="ARBA" id="ARBA00006603"/>
    </source>
</evidence>
<keyword evidence="9" id="KW-0967">Endosome</keyword>
<keyword evidence="13 15" id="KW-0175">Coiled coil</keyword>
<dbReference type="Pfam" id="PF09311">
    <property type="entry name" value="Rab5-bind"/>
    <property type="match status" value="1"/>
</dbReference>
<dbReference type="Pfam" id="PF03528">
    <property type="entry name" value="Rabaptin"/>
    <property type="match status" value="1"/>
</dbReference>
<dbReference type="Proteomes" id="UP000663852">
    <property type="component" value="Unassembled WGS sequence"/>
</dbReference>
<evidence type="ECO:0000256" key="9">
    <source>
        <dbReference type="ARBA" id="ARBA00022753"/>
    </source>
</evidence>